<dbReference type="AlphaFoldDB" id="A0A409XT71"/>
<comment type="catalytic activity">
    <reaction evidence="1">
        <text>RNA(n) + a ribonucleoside 5'-triphosphate = RNA(n+1) + diphosphate</text>
        <dbReference type="Rhea" id="RHEA:21248"/>
        <dbReference type="Rhea" id="RHEA-COMP:14527"/>
        <dbReference type="Rhea" id="RHEA-COMP:17342"/>
        <dbReference type="ChEBI" id="CHEBI:33019"/>
        <dbReference type="ChEBI" id="CHEBI:61557"/>
        <dbReference type="ChEBI" id="CHEBI:140395"/>
        <dbReference type="EC" id="2.7.7.48"/>
    </reaction>
</comment>
<feature type="region of interest" description="Disordered" evidence="2">
    <location>
        <begin position="1"/>
        <end position="31"/>
    </location>
</feature>
<comment type="similarity">
    <text evidence="1">Belongs to the RdRP family.</text>
</comment>
<feature type="compositionally biased region" description="Acidic residues" evidence="2">
    <location>
        <begin position="15"/>
        <end position="29"/>
    </location>
</feature>
<dbReference type="GO" id="GO:0003723">
    <property type="term" value="F:RNA binding"/>
    <property type="evidence" value="ECO:0007669"/>
    <property type="project" value="UniProtKB-KW"/>
</dbReference>
<evidence type="ECO:0000256" key="2">
    <source>
        <dbReference type="SAM" id="MobiDB-lite"/>
    </source>
</evidence>
<keyword evidence="1" id="KW-0694">RNA-binding</keyword>
<keyword evidence="5" id="KW-1185">Reference proteome</keyword>
<dbReference type="GO" id="GO:0031380">
    <property type="term" value="C:nuclear RNA-directed RNA polymerase complex"/>
    <property type="evidence" value="ECO:0007669"/>
    <property type="project" value="TreeGrafter"/>
</dbReference>
<gene>
    <name evidence="4" type="ORF">CVT25_009853</name>
</gene>
<protein>
    <recommendedName>
        <fullName evidence="1">RNA-dependent RNA polymerase</fullName>
        <ecNumber evidence="1">2.7.7.48</ecNumber>
    </recommendedName>
</protein>
<dbReference type="GO" id="GO:0030422">
    <property type="term" value="P:siRNA processing"/>
    <property type="evidence" value="ECO:0007669"/>
    <property type="project" value="TreeGrafter"/>
</dbReference>
<dbReference type="STRING" id="93625.A0A409XT71"/>
<feature type="region of interest" description="Disordered" evidence="2">
    <location>
        <begin position="93"/>
        <end position="142"/>
    </location>
</feature>
<feature type="region of interest" description="Disordered" evidence="2">
    <location>
        <begin position="1048"/>
        <end position="1071"/>
    </location>
</feature>
<dbReference type="Pfam" id="PF05183">
    <property type="entry name" value="RdRP"/>
    <property type="match status" value="1"/>
</dbReference>
<dbReference type="EMBL" id="NHYD01000495">
    <property type="protein sequence ID" value="PPQ94005.1"/>
    <property type="molecule type" value="Genomic_DNA"/>
</dbReference>
<dbReference type="Proteomes" id="UP000283269">
    <property type="component" value="Unassembled WGS sequence"/>
</dbReference>
<feature type="compositionally biased region" description="Low complexity" evidence="2">
    <location>
        <begin position="121"/>
        <end position="132"/>
    </location>
</feature>
<dbReference type="InParanoid" id="A0A409XT71"/>
<feature type="domain" description="RDRP core" evidence="3">
    <location>
        <begin position="315"/>
        <end position="979"/>
    </location>
</feature>
<sequence length="1175" mass="133747">MNASSSKNSGFMQMLEEDEVNNEGPDDGEVTLPHLDFNALTDSLGALSQQSSYSQFGENDISHLILNYEPERMHPPFEISHIPTNKMVLDVTATPTQPNGEEKSSDSSEPSRSSLGKRKASGSSSMSSIASPRESKIPRPIVRPSEDVFFSATPPEAEKPISPDDYVTPICLSPHHTLHNMFKNVPYGVQYEIARYVSLGRIKYKDVLVPNLSRLGQMGTNGQAVPLTAKVILNDQFIGYDEEESGEWKDAFAREQASKSPWVELDREEEALRNNPLGGLGFNDDGEYMNWYGGKILFHGKLQDMSKKGEKLPRFKLTLEPAELYTSNMFARRFGSKQFFRLKLTKLVMNTKHTDALMNYLCRPLILCGSVFRAFYAKESNVFYVKTNECTNGEKILANELVAGVMPFLEFLEWHNPMECNNKQTMAKYVSRFALGLSNSVPGIVVNQPNIRFIDDIIAPGTKSNMTDGSGKINRWSLMQIRHRLNWEDKPTAIQTRIFGTKGLMVDDGKNAGEYAYVEVTPSQRKIQFPEGKPIDLAHRIVDVLRASHTKAPCRLSVETIICLAENGVKKNVFLALLQQGLTDLVEPLLQWESQEDMRILWSNIRRLGGVMSARRAREEAGLARVKGFLEKEVEELDDEDGFDTNTSEQDSVAWWGDEVSGCPSSLEETVMYMLDSGFTPKECPVLRDKLYKFIKGRVSQYIKGYRIDVSMSATAFIIPDTSGILEPGEVFFKSSCRDFVNSDGSSSDIFIGDVLLTRHPCKLPTDIQKMRSVDRPQLHHLPDVIIMSTKGDRRAADLLSGGDYDGDKGTFIYQPEIVDAFKNAPLHYSEPPKDINSYFNRENLEVTKFQEQTASVEETQKIRQFQDYLLGSVRNMSVVGKYSTFHDIATYTLGYTHEATIRLAYMFCMTLDGIKTGMTVHPETLKKDSKAFQKRSPRWKETEEERIRAESNGFNLNEAHAKRPSHLSRFIMDDLHRQADAEGKKWYPLLEKAFVLQNRWKLDDHLMGPWHKALEQAERWKTEESNSRMANDLEKIKYHVEKLYTSHRTEMGSPRKPSKNTPKKGGSSFTDLPIEVRQNKIRDLSLKFNSYPTTKDVLMAEEDIARVRASYAYVYDYEQRTLQTGGFNNYSRFPFDMAMRELCFIKARALGRMKAVSGDFYDHFNMKHPKHHHH</sequence>
<comment type="caution">
    <text evidence="4">The sequence shown here is derived from an EMBL/GenBank/DDBJ whole genome shotgun (WGS) entry which is preliminary data.</text>
</comment>
<dbReference type="PANTHER" id="PTHR23079">
    <property type="entry name" value="RNA-DEPENDENT RNA POLYMERASE"/>
    <property type="match status" value="1"/>
</dbReference>
<feature type="compositionally biased region" description="Polar residues" evidence="2">
    <location>
        <begin position="1"/>
        <end position="11"/>
    </location>
</feature>
<dbReference type="GO" id="GO:0003968">
    <property type="term" value="F:RNA-directed RNA polymerase activity"/>
    <property type="evidence" value="ECO:0007669"/>
    <property type="project" value="UniProtKB-KW"/>
</dbReference>
<keyword evidence="1" id="KW-0808">Transferase</keyword>
<dbReference type="InterPro" id="IPR057596">
    <property type="entry name" value="RDRP_core"/>
</dbReference>
<dbReference type="OrthoDB" id="10055769at2759"/>
<dbReference type="EC" id="2.7.7.48" evidence="1"/>
<accession>A0A409XT71</accession>
<keyword evidence="1" id="KW-0548">Nucleotidyltransferase</keyword>
<proteinExistence type="inferred from homology"/>
<evidence type="ECO:0000313" key="4">
    <source>
        <dbReference type="EMBL" id="PPQ94005.1"/>
    </source>
</evidence>
<evidence type="ECO:0000313" key="5">
    <source>
        <dbReference type="Proteomes" id="UP000283269"/>
    </source>
</evidence>
<evidence type="ECO:0000256" key="1">
    <source>
        <dbReference type="RuleBase" id="RU363098"/>
    </source>
</evidence>
<dbReference type="PANTHER" id="PTHR23079:SF14">
    <property type="entry name" value="RNA-DEPENDENT RNA POLYMERASE"/>
    <property type="match status" value="1"/>
</dbReference>
<keyword evidence="1" id="KW-0696">RNA-directed RNA polymerase</keyword>
<dbReference type="InterPro" id="IPR007855">
    <property type="entry name" value="RDRP"/>
</dbReference>
<organism evidence="4 5">
    <name type="scientific">Psilocybe cyanescens</name>
    <dbReference type="NCBI Taxonomy" id="93625"/>
    <lineage>
        <taxon>Eukaryota</taxon>
        <taxon>Fungi</taxon>
        <taxon>Dikarya</taxon>
        <taxon>Basidiomycota</taxon>
        <taxon>Agaricomycotina</taxon>
        <taxon>Agaricomycetes</taxon>
        <taxon>Agaricomycetidae</taxon>
        <taxon>Agaricales</taxon>
        <taxon>Agaricineae</taxon>
        <taxon>Strophariaceae</taxon>
        <taxon>Psilocybe</taxon>
    </lineage>
</organism>
<name>A0A409XT71_PSICY</name>
<evidence type="ECO:0000259" key="3">
    <source>
        <dbReference type="Pfam" id="PF05183"/>
    </source>
</evidence>
<reference evidence="4 5" key="1">
    <citation type="journal article" date="2018" name="Evol. Lett.">
        <title>Horizontal gene cluster transfer increased hallucinogenic mushroom diversity.</title>
        <authorList>
            <person name="Reynolds H.T."/>
            <person name="Vijayakumar V."/>
            <person name="Gluck-Thaler E."/>
            <person name="Korotkin H.B."/>
            <person name="Matheny P.B."/>
            <person name="Slot J.C."/>
        </authorList>
    </citation>
    <scope>NUCLEOTIDE SEQUENCE [LARGE SCALE GENOMIC DNA]</scope>
    <source>
        <strain evidence="4 5">2631</strain>
    </source>
</reference>